<feature type="region of interest" description="Disordered" evidence="1">
    <location>
        <begin position="665"/>
        <end position="685"/>
    </location>
</feature>
<dbReference type="AlphaFoldDB" id="A0AAU7V7T7"/>
<keyword evidence="2" id="KW-0472">Membrane</keyword>
<dbReference type="Pfam" id="PF19516">
    <property type="entry name" value="DUF6049"/>
    <property type="match status" value="1"/>
</dbReference>
<feature type="signal peptide" evidence="3">
    <location>
        <begin position="1"/>
        <end position="36"/>
    </location>
</feature>
<keyword evidence="2" id="KW-0812">Transmembrane</keyword>
<evidence type="ECO:0000256" key="3">
    <source>
        <dbReference type="SAM" id="SignalP"/>
    </source>
</evidence>
<proteinExistence type="predicted"/>
<gene>
    <name evidence="4" type="ORF">SAC06_00415</name>
</gene>
<protein>
    <submittedName>
        <fullName evidence="4">DUF6049 family protein</fullName>
    </submittedName>
</protein>
<evidence type="ECO:0000256" key="1">
    <source>
        <dbReference type="SAM" id="MobiDB-lite"/>
    </source>
</evidence>
<keyword evidence="3" id="KW-0732">Signal</keyword>
<evidence type="ECO:0000256" key="2">
    <source>
        <dbReference type="SAM" id="Phobius"/>
    </source>
</evidence>
<evidence type="ECO:0000313" key="4">
    <source>
        <dbReference type="EMBL" id="XBW08059.1"/>
    </source>
</evidence>
<accession>A0AAU7V7T7</accession>
<dbReference type="KEGG" id="sapp:SAC06_00415"/>
<dbReference type="EMBL" id="CP138335">
    <property type="protein sequence ID" value="XBW08059.1"/>
    <property type="molecule type" value="Genomic_DNA"/>
</dbReference>
<dbReference type="RefSeq" id="WP_350258259.1">
    <property type="nucleotide sequence ID" value="NZ_CP138335.1"/>
</dbReference>
<reference evidence="4" key="1">
    <citation type="submission" date="2023-11" db="EMBL/GenBank/DDBJ databases">
        <title>Scrofimicrobium hongkongense sp. nov., isolated from a patient with peritonitis.</title>
        <authorList>
            <person name="Lao H.Y."/>
            <person name="Wong A.Y.P."/>
            <person name="Ng T.L."/>
            <person name="Wong R.Y.L."/>
            <person name="Yau M.C.Y."/>
            <person name="Lam J.Y.W."/>
            <person name="Siu G.K.H."/>
        </authorList>
    </citation>
    <scope>NUCLEOTIDE SEQUENCE</scope>
    <source>
        <strain evidence="4">R131</strain>
    </source>
</reference>
<sequence>MTRNSQWRAHATALIWCFLLLLGGAGWSWLAPSAHADETTPGTNRGDEFSIAGLSPELYEPGDDLRLTLDVGALRPGTHWFAEAFLQPTQFNSAEQMSYFLQGEGFPGWRIGADQITVRDEATLDWTVPADEMPIPDAQTTGARGLTVRFSNGDQLWEARSLLIYAPLEELSRTRVSLLAHDSLSPTQVDSVEQFVDQFTQLGGFSLAVSPQVAYGTEGRNAELIDQHRQTLVQSGADLVVLPEANADISALAAADLTPLMNLALESRTEGPDDPDSDPQDQPQSADPPIAPVPTDRLLTDIAMASPTGFTLEALQKLTGNTVIAPATWGVPELWHGLITPTGRLQIGMENGVIATEGTPNSIRVVDRWVPVEELLNEPVESPGQELLIRQQLRTISMMVGLQDPSDQRSLFAELQPGFDWAKPELTNRVLALLNNQWVEPTGLSELLESTPSEIGRQVVPRNGDEVEAYLTQLAPLAREYQRAEAVAMAGRDGNMVLAPYRETVLAPTAASLTESERTALVTQAVKDLTSLSQSIKVLPLSTVNVVHHDADFPVSITNQGPEEVTLEVGLVPSSPHLQAGQLAHATIPAGGQVEVKVPVRAVGSGDVSVQVVARNLSGQIVDDSQSVTVRVRPTWEDIGTIVVVGAALLLFTFGIIRSVRRGRRRVRRAAPPPPSSAAPVIDSN</sequence>
<name>A0AAU7V7T7_9ACTO</name>
<feature type="transmembrane region" description="Helical" evidence="2">
    <location>
        <begin position="639"/>
        <end position="660"/>
    </location>
</feature>
<feature type="region of interest" description="Disordered" evidence="1">
    <location>
        <begin position="267"/>
        <end position="294"/>
    </location>
</feature>
<keyword evidence="2" id="KW-1133">Transmembrane helix</keyword>
<dbReference type="InterPro" id="IPR046112">
    <property type="entry name" value="DUF6049"/>
</dbReference>
<feature type="chain" id="PRO_5043582831" evidence="3">
    <location>
        <begin position="37"/>
        <end position="685"/>
    </location>
</feature>
<organism evidence="4">
    <name type="scientific">Scrofimicrobium appendicitidis</name>
    <dbReference type="NCBI Taxonomy" id="3079930"/>
    <lineage>
        <taxon>Bacteria</taxon>
        <taxon>Bacillati</taxon>
        <taxon>Actinomycetota</taxon>
        <taxon>Actinomycetes</taxon>
        <taxon>Actinomycetales</taxon>
        <taxon>Actinomycetaceae</taxon>
        <taxon>Scrofimicrobium</taxon>
    </lineage>
</organism>